<keyword evidence="2" id="KW-1185">Reference proteome</keyword>
<evidence type="ECO:0000313" key="1">
    <source>
        <dbReference type="EMBL" id="CAH0719359.1"/>
    </source>
</evidence>
<dbReference type="EMBL" id="OV170233">
    <property type="protein sequence ID" value="CAH0719359.1"/>
    <property type="molecule type" value="Genomic_DNA"/>
</dbReference>
<gene>
    <name evidence="1" type="ORF">BINO364_LOCUS5709</name>
</gene>
<reference evidence="1" key="1">
    <citation type="submission" date="2021-12" db="EMBL/GenBank/DDBJ databases">
        <authorList>
            <person name="Martin H S."/>
        </authorList>
    </citation>
    <scope>NUCLEOTIDE SEQUENCE</scope>
</reference>
<feature type="non-terminal residue" evidence="1">
    <location>
        <position position="82"/>
    </location>
</feature>
<dbReference type="AlphaFoldDB" id="A0A8J9UHP8"/>
<organism evidence="1 2">
    <name type="scientific">Brenthis ino</name>
    <name type="common">lesser marbled fritillary</name>
    <dbReference type="NCBI Taxonomy" id="405034"/>
    <lineage>
        <taxon>Eukaryota</taxon>
        <taxon>Metazoa</taxon>
        <taxon>Ecdysozoa</taxon>
        <taxon>Arthropoda</taxon>
        <taxon>Hexapoda</taxon>
        <taxon>Insecta</taxon>
        <taxon>Pterygota</taxon>
        <taxon>Neoptera</taxon>
        <taxon>Endopterygota</taxon>
        <taxon>Lepidoptera</taxon>
        <taxon>Glossata</taxon>
        <taxon>Ditrysia</taxon>
        <taxon>Papilionoidea</taxon>
        <taxon>Nymphalidae</taxon>
        <taxon>Heliconiinae</taxon>
        <taxon>Argynnini</taxon>
        <taxon>Brenthis</taxon>
    </lineage>
</organism>
<sequence>MYKAYVRPWAEIILSVCERARRSAQRGRAACGALDTSEIAQISTSSDSTIKPKRSRAICSFASVIIAGLHRRIVILAPRRCA</sequence>
<protein>
    <submittedName>
        <fullName evidence="1">Uncharacterized protein</fullName>
    </submittedName>
</protein>
<accession>A0A8J9UHP8</accession>
<proteinExistence type="predicted"/>
<name>A0A8J9UHP8_9NEOP</name>
<evidence type="ECO:0000313" key="2">
    <source>
        <dbReference type="Proteomes" id="UP000838878"/>
    </source>
</evidence>
<dbReference type="Proteomes" id="UP000838878">
    <property type="component" value="Chromosome 13"/>
</dbReference>